<dbReference type="EC" id="3.1.1.96" evidence="2"/>
<dbReference type="GO" id="GO:0000049">
    <property type="term" value="F:tRNA binding"/>
    <property type="evidence" value="ECO:0007669"/>
    <property type="project" value="UniProtKB-UniRule"/>
</dbReference>
<comment type="catalytic activity">
    <reaction evidence="2">
        <text>glycyl-tRNA(Ala) + H2O = tRNA(Ala) + glycine + H(+)</text>
        <dbReference type="Rhea" id="RHEA:53744"/>
        <dbReference type="Rhea" id="RHEA-COMP:9657"/>
        <dbReference type="Rhea" id="RHEA-COMP:13640"/>
        <dbReference type="ChEBI" id="CHEBI:15377"/>
        <dbReference type="ChEBI" id="CHEBI:15378"/>
        <dbReference type="ChEBI" id="CHEBI:57305"/>
        <dbReference type="ChEBI" id="CHEBI:78442"/>
        <dbReference type="ChEBI" id="CHEBI:78522"/>
    </reaction>
</comment>
<dbReference type="OrthoDB" id="9801395at2"/>
<organism evidence="3 4">
    <name type="scientific">Limihaloglobus sulfuriphilus</name>
    <dbReference type="NCBI Taxonomy" id="1851148"/>
    <lineage>
        <taxon>Bacteria</taxon>
        <taxon>Pseudomonadati</taxon>
        <taxon>Planctomycetota</taxon>
        <taxon>Phycisphaerae</taxon>
        <taxon>Sedimentisphaerales</taxon>
        <taxon>Sedimentisphaeraceae</taxon>
        <taxon>Limihaloglobus</taxon>
    </lineage>
</organism>
<dbReference type="GO" id="GO:0005737">
    <property type="term" value="C:cytoplasm"/>
    <property type="evidence" value="ECO:0007669"/>
    <property type="project" value="UniProtKB-SubCell"/>
</dbReference>
<sequence length="148" mass="16147">MIALVQRIAKAQVTVEEEITGSADAGLLVYIGVEKQDTDDDAAFIARKIPGLRIFPDDKDKMNLGLLDISGSILAISNFTLCGNCRKGRRPGYDNAAPPEQAERLFDLTIEMIRSRGVKVETGVFGAHMDIENTSDGPVNLILRSQNE</sequence>
<evidence type="ECO:0000313" key="3">
    <source>
        <dbReference type="EMBL" id="AQQ69822.1"/>
    </source>
</evidence>
<name>A0A1Q2MC56_9BACT</name>
<protein>
    <recommendedName>
        <fullName evidence="2">D-aminoacyl-tRNA deacylase</fullName>
        <shortName evidence="2">DTD</shortName>
        <ecNumber evidence="2">3.1.1.96</ecNumber>
    </recommendedName>
    <alternativeName>
        <fullName evidence="2">Gly-tRNA(Ala) deacylase</fullName>
        <ecNumber evidence="2">3.1.1.-</ecNumber>
    </alternativeName>
</protein>
<accession>A0A1Q2MC56</accession>
<dbReference type="GO" id="GO:0051500">
    <property type="term" value="F:D-tyrosyl-tRNA(Tyr) deacylase activity"/>
    <property type="evidence" value="ECO:0007669"/>
    <property type="project" value="TreeGrafter"/>
</dbReference>
<dbReference type="AlphaFoldDB" id="A0A1Q2MC56"/>
<dbReference type="STRING" id="1851148.SMSP2_00156"/>
<dbReference type="Gene3D" id="3.50.80.10">
    <property type="entry name" value="D-tyrosyl-tRNA(Tyr) deacylase"/>
    <property type="match status" value="1"/>
</dbReference>
<comment type="catalytic activity">
    <reaction evidence="2">
        <text>a D-aminoacyl-tRNA + H2O = a tRNA + a D-alpha-amino acid + H(+)</text>
        <dbReference type="Rhea" id="RHEA:13953"/>
        <dbReference type="Rhea" id="RHEA-COMP:10123"/>
        <dbReference type="Rhea" id="RHEA-COMP:10124"/>
        <dbReference type="ChEBI" id="CHEBI:15377"/>
        <dbReference type="ChEBI" id="CHEBI:15378"/>
        <dbReference type="ChEBI" id="CHEBI:59871"/>
        <dbReference type="ChEBI" id="CHEBI:78442"/>
        <dbReference type="ChEBI" id="CHEBI:79333"/>
        <dbReference type="EC" id="3.1.1.96"/>
    </reaction>
</comment>
<dbReference type="EC" id="3.1.1.-" evidence="2"/>
<dbReference type="EMBL" id="CP019646">
    <property type="protein sequence ID" value="AQQ69822.1"/>
    <property type="molecule type" value="Genomic_DNA"/>
</dbReference>
<dbReference type="InterPro" id="IPR023509">
    <property type="entry name" value="DTD-like_sf"/>
</dbReference>
<dbReference type="PANTHER" id="PTHR10472">
    <property type="entry name" value="D-TYROSYL-TRNA TYR DEACYLASE"/>
    <property type="match status" value="1"/>
</dbReference>
<reference evidence="4" key="1">
    <citation type="submission" date="2017-02" db="EMBL/GenBank/DDBJ databases">
        <title>Comparative genomics and description of representatives of a novel lineage of planctomycetes thriving in anoxic sediments.</title>
        <authorList>
            <person name="Spring S."/>
            <person name="Bunk B."/>
            <person name="Sproer C."/>
        </authorList>
    </citation>
    <scope>NUCLEOTIDE SEQUENCE [LARGE SCALE GENOMIC DNA]</scope>
    <source>
        <strain evidence="4">SM-Chi-D1</strain>
    </source>
</reference>
<dbReference type="GO" id="GO:0019478">
    <property type="term" value="P:D-amino acid catabolic process"/>
    <property type="evidence" value="ECO:0007669"/>
    <property type="project" value="UniProtKB-UniRule"/>
</dbReference>
<dbReference type="SUPFAM" id="SSF69500">
    <property type="entry name" value="DTD-like"/>
    <property type="match status" value="1"/>
</dbReference>
<dbReference type="PANTHER" id="PTHR10472:SF5">
    <property type="entry name" value="D-AMINOACYL-TRNA DEACYLASE 1"/>
    <property type="match status" value="1"/>
</dbReference>
<dbReference type="KEGG" id="pbas:SMSP2_00156"/>
<dbReference type="NCBIfam" id="TIGR00256">
    <property type="entry name" value="D-aminoacyl-tRNA deacylase"/>
    <property type="match status" value="1"/>
</dbReference>
<comment type="subunit">
    <text evidence="2">Homodimer.</text>
</comment>
<comment type="domain">
    <text evidence="2">A Gly-cisPro motif from one monomer fits into the active site of the other monomer to allow specific chiral rejection of L-amino acids.</text>
</comment>
<dbReference type="GO" id="GO:0043908">
    <property type="term" value="F:Ser(Gly)-tRNA(Ala) hydrolase activity"/>
    <property type="evidence" value="ECO:0007669"/>
    <property type="project" value="UniProtKB-UniRule"/>
</dbReference>
<comment type="subcellular location">
    <subcellularLocation>
        <location evidence="2">Cytoplasm</location>
    </subcellularLocation>
</comment>
<evidence type="ECO:0000313" key="4">
    <source>
        <dbReference type="Proteomes" id="UP000188181"/>
    </source>
</evidence>
<dbReference type="Pfam" id="PF02580">
    <property type="entry name" value="Tyr_Deacylase"/>
    <property type="match status" value="1"/>
</dbReference>
<gene>
    <name evidence="2 3" type="primary">dtd</name>
    <name evidence="3" type="ORF">SMSP2_00156</name>
</gene>
<dbReference type="InterPro" id="IPR003732">
    <property type="entry name" value="Daa-tRNA_deacyls_DTD"/>
</dbReference>
<dbReference type="RefSeq" id="WP_146682128.1">
    <property type="nucleotide sequence ID" value="NZ_CP019646.1"/>
</dbReference>
<dbReference type="HAMAP" id="MF_00518">
    <property type="entry name" value="Deacylase_Dtd"/>
    <property type="match status" value="1"/>
</dbReference>
<evidence type="ECO:0000256" key="1">
    <source>
        <dbReference type="ARBA" id="ARBA00009673"/>
    </source>
</evidence>
<keyword evidence="2" id="KW-0820">tRNA-binding</keyword>
<proteinExistence type="inferred from homology"/>
<keyword evidence="2 3" id="KW-0378">Hydrolase</keyword>
<comment type="similarity">
    <text evidence="1 2">Belongs to the DTD family.</text>
</comment>
<dbReference type="FunFam" id="3.50.80.10:FF:000001">
    <property type="entry name" value="D-aminoacyl-tRNA deacylase"/>
    <property type="match status" value="1"/>
</dbReference>
<dbReference type="GO" id="GO:0106026">
    <property type="term" value="F:Gly-tRNA(Ala) deacylase activity"/>
    <property type="evidence" value="ECO:0007669"/>
    <property type="project" value="UniProtKB-UniRule"/>
</dbReference>
<keyword evidence="2" id="KW-0963">Cytoplasm</keyword>
<comment type="function">
    <text evidence="2">An aminoacyl-tRNA editing enzyme that deacylates mischarged D-aminoacyl-tRNAs. Also deacylates mischarged glycyl-tRNA(Ala), protecting cells against glycine mischarging by AlaRS. Acts via tRNA-based rather than protein-based catalysis; rejects L-amino acids rather than detecting D-amino acids in the active site. By recycling D-aminoacyl-tRNA to D-amino acids and free tRNA molecules, this enzyme counteracts the toxicity associated with the formation of D-aminoacyl-tRNA entities in vivo and helps enforce protein L-homochirality.</text>
</comment>
<feature type="short sequence motif" description="Gly-cisPro motif, important for rejection of L-amino acids" evidence="2">
    <location>
        <begin position="137"/>
        <end position="138"/>
    </location>
</feature>
<dbReference type="Proteomes" id="UP000188181">
    <property type="component" value="Chromosome"/>
</dbReference>
<evidence type="ECO:0000256" key="2">
    <source>
        <dbReference type="HAMAP-Rule" id="MF_00518"/>
    </source>
</evidence>
<keyword evidence="4" id="KW-1185">Reference proteome</keyword>
<keyword evidence="2" id="KW-0694">RNA-binding</keyword>